<sequence>MPKRSLHPGNGEQKKIEQLNQAIDAMLARTDGQLGKVNPEIEPLVRLAAELRNRPREGFKARLKSRLEGRSHMSVVAEPVAAVRVIASPRLAFRDPAKAIEFYKRALGAKEIFRFQVGDSIPHAELMIGDSPIYVTGEWPEGGRFSAETLGNSPISISIQVPDVDSFAEHAVAEGMKFVHPPRDQFYGHRDATLQDPFGYSWGVFTVKEEMSVEEMHHRMKGMTTGPEGGRMPGKEEKKGVSPVPRGYRMVTPYLVAADGPALLDFVGKAFGAEETFRIETPMGGVHGEVRIGDSMMMIGGGIPGKKFPGSPQPNALHVYVEDADAVVKKAVAAGATLIDEPRDQDYGERSATVKDAAGNLWYIATAKGESYKPKGLHNVNPYLHPRRAEPLISFLKRAFGAEELAKYSSPDGVVMHAQVRVGDSVVEMGEAHGKYETMPAMFYLYVPNVDAVHRQAVAAGATSFQEPTDQPYGDRTAAVADAFGNKWYIATHIKDVDM</sequence>
<organism evidence="3 4">
    <name type="scientific">Candidatus Sulfotelmatobacter kueseliae</name>
    <dbReference type="NCBI Taxonomy" id="2042962"/>
    <lineage>
        <taxon>Bacteria</taxon>
        <taxon>Pseudomonadati</taxon>
        <taxon>Acidobacteriota</taxon>
        <taxon>Terriglobia</taxon>
        <taxon>Terriglobales</taxon>
        <taxon>Candidatus Korobacteraceae</taxon>
        <taxon>Candidatus Sulfotelmatobacter</taxon>
    </lineage>
</organism>
<dbReference type="Pfam" id="PF00903">
    <property type="entry name" value="Glyoxalase"/>
    <property type="match status" value="3"/>
</dbReference>
<dbReference type="InterPro" id="IPR004360">
    <property type="entry name" value="Glyas_Fos-R_dOase_dom"/>
</dbReference>
<dbReference type="EMBL" id="OMOD01000171">
    <property type="protein sequence ID" value="SPF47428.1"/>
    <property type="molecule type" value="Genomic_DNA"/>
</dbReference>
<proteinExistence type="predicted"/>
<gene>
    <name evidence="3" type="ORF">SBA1_740042</name>
</gene>
<dbReference type="PROSITE" id="PS51819">
    <property type="entry name" value="VOC"/>
    <property type="match status" value="3"/>
</dbReference>
<dbReference type="AlphaFoldDB" id="A0A2U3L6C8"/>
<feature type="region of interest" description="Disordered" evidence="1">
    <location>
        <begin position="224"/>
        <end position="243"/>
    </location>
</feature>
<dbReference type="PANTHER" id="PTHR34109:SF1">
    <property type="entry name" value="VOC DOMAIN-CONTAINING PROTEIN"/>
    <property type="match status" value="1"/>
</dbReference>
<feature type="domain" description="VOC" evidence="2">
    <location>
        <begin position="376"/>
        <end position="493"/>
    </location>
</feature>
<name>A0A2U3L6C8_9BACT</name>
<evidence type="ECO:0000313" key="4">
    <source>
        <dbReference type="Proteomes" id="UP000238701"/>
    </source>
</evidence>
<evidence type="ECO:0000313" key="3">
    <source>
        <dbReference type="EMBL" id="SPF47428.1"/>
    </source>
</evidence>
<accession>A0A2U3L6C8</accession>
<evidence type="ECO:0000259" key="2">
    <source>
        <dbReference type="PROSITE" id="PS51819"/>
    </source>
</evidence>
<dbReference type="InterPro" id="IPR029068">
    <property type="entry name" value="Glyas_Bleomycin-R_OHBP_Dase"/>
</dbReference>
<dbReference type="OrthoDB" id="9795306at2"/>
<dbReference type="CDD" id="cd07246">
    <property type="entry name" value="VOC_like"/>
    <property type="match status" value="3"/>
</dbReference>
<dbReference type="SUPFAM" id="SSF54593">
    <property type="entry name" value="Glyoxalase/Bleomycin resistance protein/Dihydroxybiphenyl dioxygenase"/>
    <property type="match status" value="3"/>
</dbReference>
<feature type="domain" description="VOC" evidence="2">
    <location>
        <begin position="85"/>
        <end position="207"/>
    </location>
</feature>
<dbReference type="PANTHER" id="PTHR34109">
    <property type="entry name" value="BNAUNNG04460D PROTEIN-RELATED"/>
    <property type="match status" value="1"/>
</dbReference>
<dbReference type="InterPro" id="IPR037523">
    <property type="entry name" value="VOC_core"/>
</dbReference>
<dbReference type="Proteomes" id="UP000238701">
    <property type="component" value="Unassembled WGS sequence"/>
</dbReference>
<feature type="domain" description="VOC" evidence="2">
    <location>
        <begin position="247"/>
        <end position="367"/>
    </location>
</feature>
<reference evidence="4" key="1">
    <citation type="submission" date="2018-02" db="EMBL/GenBank/DDBJ databases">
        <authorList>
            <person name="Hausmann B."/>
        </authorList>
    </citation>
    <scope>NUCLEOTIDE SEQUENCE [LARGE SCALE GENOMIC DNA]</scope>
    <source>
        <strain evidence="4">Peat soil MAG SbA1</strain>
    </source>
</reference>
<dbReference type="Gene3D" id="3.30.720.120">
    <property type="match status" value="3"/>
</dbReference>
<evidence type="ECO:0000256" key="1">
    <source>
        <dbReference type="SAM" id="MobiDB-lite"/>
    </source>
</evidence>
<dbReference type="Gene3D" id="3.30.720.110">
    <property type="match status" value="3"/>
</dbReference>
<protein>
    <recommendedName>
        <fullName evidence="2">VOC domain-containing protein</fullName>
    </recommendedName>
</protein>